<dbReference type="PROSITE" id="PS01079">
    <property type="entry name" value="MOCF_BIOSYNTHESIS_2"/>
    <property type="match status" value="1"/>
</dbReference>
<evidence type="ECO:0000256" key="7">
    <source>
        <dbReference type="ARBA" id="ARBA00022723"/>
    </source>
</evidence>
<dbReference type="Pfam" id="PF00994">
    <property type="entry name" value="MoCF_biosynth"/>
    <property type="match status" value="1"/>
</dbReference>
<comment type="catalytic activity">
    <reaction evidence="10">
        <text>adenylyl-molybdopterin + molybdate = Mo-molybdopterin + AMP + H(+)</text>
        <dbReference type="Rhea" id="RHEA:35047"/>
        <dbReference type="ChEBI" id="CHEBI:15378"/>
        <dbReference type="ChEBI" id="CHEBI:36264"/>
        <dbReference type="ChEBI" id="CHEBI:62727"/>
        <dbReference type="ChEBI" id="CHEBI:71302"/>
        <dbReference type="ChEBI" id="CHEBI:456215"/>
        <dbReference type="EC" id="2.10.1.1"/>
    </reaction>
</comment>
<dbReference type="AlphaFoldDB" id="A0A838XJ39"/>
<dbReference type="FunFam" id="3.40.980.10:FF:000004">
    <property type="entry name" value="Molybdopterin molybdenumtransferase"/>
    <property type="match status" value="1"/>
</dbReference>
<dbReference type="Gene3D" id="3.90.105.10">
    <property type="entry name" value="Molybdopterin biosynthesis moea protein, domain 2"/>
    <property type="match status" value="1"/>
</dbReference>
<dbReference type="EC" id="2.10.1.1" evidence="11"/>
<evidence type="ECO:0000256" key="6">
    <source>
        <dbReference type="ARBA" id="ARBA00022679"/>
    </source>
</evidence>
<dbReference type="NCBIfam" id="TIGR00177">
    <property type="entry name" value="molyb_syn"/>
    <property type="match status" value="1"/>
</dbReference>
<keyword evidence="14" id="KW-1185">Reference proteome</keyword>
<dbReference type="InterPro" id="IPR036425">
    <property type="entry name" value="MoaB/Mog-like_dom_sf"/>
</dbReference>
<name>A0A838XJ39_9HYPH</name>
<keyword evidence="6 11" id="KW-0808">Transferase</keyword>
<evidence type="ECO:0000313" key="14">
    <source>
        <dbReference type="Proteomes" id="UP000559404"/>
    </source>
</evidence>
<dbReference type="Pfam" id="PF03453">
    <property type="entry name" value="MoeA_N"/>
    <property type="match status" value="1"/>
</dbReference>
<comment type="cofactor">
    <cofactor evidence="1 11">
        <name>Mg(2+)</name>
        <dbReference type="ChEBI" id="CHEBI:18420"/>
    </cofactor>
</comment>
<dbReference type="SUPFAM" id="SSF63867">
    <property type="entry name" value="MoeA C-terminal domain-like"/>
    <property type="match status" value="1"/>
</dbReference>
<comment type="pathway">
    <text evidence="3 11">Cofactor biosynthesis; molybdopterin biosynthesis.</text>
</comment>
<evidence type="ECO:0000259" key="12">
    <source>
        <dbReference type="SMART" id="SM00852"/>
    </source>
</evidence>
<dbReference type="Gene3D" id="2.170.190.11">
    <property type="entry name" value="Molybdopterin biosynthesis moea protein, domain 3"/>
    <property type="match status" value="1"/>
</dbReference>
<dbReference type="SMART" id="SM00852">
    <property type="entry name" value="MoCF_biosynth"/>
    <property type="match status" value="1"/>
</dbReference>
<dbReference type="InterPro" id="IPR008284">
    <property type="entry name" value="MoCF_biosynth_CS"/>
</dbReference>
<evidence type="ECO:0000256" key="2">
    <source>
        <dbReference type="ARBA" id="ARBA00002901"/>
    </source>
</evidence>
<reference evidence="13 14" key="1">
    <citation type="submission" date="2020-07" db="EMBL/GenBank/DDBJ databases">
        <authorList>
            <person name="Li M."/>
        </authorList>
    </citation>
    <scope>NUCLEOTIDE SEQUENCE [LARGE SCALE GENOMIC DNA]</scope>
    <source>
        <strain evidence="13 14">DSM 23284</strain>
    </source>
</reference>
<comment type="caution">
    <text evidence="13">The sequence shown here is derived from an EMBL/GenBank/DDBJ whole genome shotgun (WGS) entry which is preliminary data.</text>
</comment>
<dbReference type="SUPFAM" id="SSF53218">
    <property type="entry name" value="Molybdenum cofactor biosynthesis proteins"/>
    <property type="match status" value="1"/>
</dbReference>
<keyword evidence="7 11" id="KW-0479">Metal-binding</keyword>
<evidence type="ECO:0000256" key="4">
    <source>
        <dbReference type="ARBA" id="ARBA00010763"/>
    </source>
</evidence>
<comment type="function">
    <text evidence="2 11">Catalyzes the insertion of molybdate into adenylated molybdopterin with the concomitant release of AMP.</text>
</comment>
<dbReference type="InterPro" id="IPR005111">
    <property type="entry name" value="MoeA_C_domain_IV"/>
</dbReference>
<evidence type="ECO:0000256" key="9">
    <source>
        <dbReference type="ARBA" id="ARBA00023150"/>
    </source>
</evidence>
<dbReference type="Gene3D" id="2.40.340.10">
    <property type="entry name" value="MoeA, C-terminal, domain IV"/>
    <property type="match status" value="1"/>
</dbReference>
<gene>
    <name evidence="13" type="ORF">H1W37_00650</name>
</gene>
<feature type="domain" description="MoaB/Mog" evidence="12">
    <location>
        <begin position="197"/>
        <end position="334"/>
    </location>
</feature>
<dbReference type="CDD" id="cd00887">
    <property type="entry name" value="MoeA"/>
    <property type="match status" value="1"/>
</dbReference>
<dbReference type="Proteomes" id="UP000559404">
    <property type="component" value="Unassembled WGS sequence"/>
</dbReference>
<evidence type="ECO:0000256" key="11">
    <source>
        <dbReference type="RuleBase" id="RU365090"/>
    </source>
</evidence>
<dbReference type="InterPro" id="IPR036135">
    <property type="entry name" value="MoeA_linker/N_sf"/>
</dbReference>
<keyword evidence="5 11" id="KW-0500">Molybdenum</keyword>
<dbReference type="InterPro" id="IPR001453">
    <property type="entry name" value="MoaB/Mog_dom"/>
</dbReference>
<dbReference type="InterPro" id="IPR036688">
    <property type="entry name" value="MoeA_C_domain_IV_sf"/>
</dbReference>
<dbReference type="PANTHER" id="PTHR10192:SF5">
    <property type="entry name" value="GEPHYRIN"/>
    <property type="match status" value="1"/>
</dbReference>
<evidence type="ECO:0000256" key="5">
    <source>
        <dbReference type="ARBA" id="ARBA00022505"/>
    </source>
</evidence>
<accession>A0A838XJ39</accession>
<evidence type="ECO:0000256" key="1">
    <source>
        <dbReference type="ARBA" id="ARBA00001946"/>
    </source>
</evidence>
<comment type="similarity">
    <text evidence="4 11">Belongs to the MoeA family.</text>
</comment>
<reference evidence="13 14" key="2">
    <citation type="submission" date="2020-08" db="EMBL/GenBank/DDBJ databases">
        <title>Stappia taiwanensis sp. nov., isolated from a coastal thermal spring.</title>
        <authorList>
            <person name="Kampfer P."/>
        </authorList>
    </citation>
    <scope>NUCLEOTIDE SEQUENCE [LARGE SCALE GENOMIC DNA]</scope>
    <source>
        <strain evidence="13 14">DSM 23284</strain>
    </source>
</reference>
<evidence type="ECO:0000256" key="10">
    <source>
        <dbReference type="ARBA" id="ARBA00047317"/>
    </source>
</evidence>
<evidence type="ECO:0000256" key="3">
    <source>
        <dbReference type="ARBA" id="ARBA00005046"/>
    </source>
</evidence>
<keyword evidence="8 11" id="KW-0460">Magnesium</keyword>
<keyword evidence="9 11" id="KW-0501">Molybdenum cofactor biosynthesis</keyword>
<evidence type="ECO:0000313" key="13">
    <source>
        <dbReference type="EMBL" id="MBA4610142.1"/>
    </source>
</evidence>
<dbReference type="GO" id="GO:0046872">
    <property type="term" value="F:metal ion binding"/>
    <property type="evidence" value="ECO:0007669"/>
    <property type="project" value="UniProtKB-UniRule"/>
</dbReference>
<dbReference type="SUPFAM" id="SSF63882">
    <property type="entry name" value="MoeA N-terminal region -like"/>
    <property type="match status" value="1"/>
</dbReference>
<dbReference type="GO" id="GO:0006777">
    <property type="term" value="P:Mo-molybdopterin cofactor biosynthetic process"/>
    <property type="evidence" value="ECO:0007669"/>
    <property type="project" value="UniProtKB-UniRule"/>
</dbReference>
<dbReference type="GO" id="GO:0061599">
    <property type="term" value="F:molybdopterin molybdotransferase activity"/>
    <property type="evidence" value="ECO:0007669"/>
    <property type="project" value="UniProtKB-UniRule"/>
</dbReference>
<dbReference type="UniPathway" id="UPA00344"/>
<dbReference type="GO" id="GO:0005829">
    <property type="term" value="C:cytosol"/>
    <property type="evidence" value="ECO:0007669"/>
    <property type="project" value="TreeGrafter"/>
</dbReference>
<dbReference type="InterPro" id="IPR005110">
    <property type="entry name" value="MoeA_linker/N"/>
</dbReference>
<dbReference type="NCBIfam" id="NF045515">
    <property type="entry name" value="Glp_gephyrin"/>
    <property type="match status" value="1"/>
</dbReference>
<dbReference type="Gene3D" id="3.40.980.10">
    <property type="entry name" value="MoaB/Mog-like domain"/>
    <property type="match status" value="1"/>
</dbReference>
<dbReference type="PANTHER" id="PTHR10192">
    <property type="entry name" value="MOLYBDOPTERIN BIOSYNTHESIS PROTEIN"/>
    <property type="match status" value="1"/>
</dbReference>
<dbReference type="InterPro" id="IPR038987">
    <property type="entry name" value="MoeA-like"/>
</dbReference>
<dbReference type="RefSeq" id="WP_181758337.1">
    <property type="nucleotide sequence ID" value="NZ_BMCR01000001.1"/>
</dbReference>
<dbReference type="Pfam" id="PF03454">
    <property type="entry name" value="MoeA_C"/>
    <property type="match status" value="1"/>
</dbReference>
<evidence type="ECO:0000256" key="8">
    <source>
        <dbReference type="ARBA" id="ARBA00022842"/>
    </source>
</evidence>
<protein>
    <recommendedName>
        <fullName evidence="11">Molybdopterin molybdenumtransferase</fullName>
        <ecNumber evidence="11">2.10.1.1</ecNumber>
    </recommendedName>
</protein>
<organism evidence="13 14">
    <name type="scientific">Stappia taiwanensis</name>
    <dbReference type="NCBI Taxonomy" id="992267"/>
    <lineage>
        <taxon>Bacteria</taxon>
        <taxon>Pseudomonadati</taxon>
        <taxon>Pseudomonadota</taxon>
        <taxon>Alphaproteobacteria</taxon>
        <taxon>Hyphomicrobiales</taxon>
        <taxon>Stappiaceae</taxon>
        <taxon>Stappia</taxon>
    </lineage>
</organism>
<sequence>MTGAKRLLDDCFLHDGDRLRHDEALAILRDRVRPVAGTETVPLEEASDRVLAKGIISDRNIPGTDNSAVDGYAFCAADHAATGGFFPISARIAAGHPATAPLLPGSAARIFTGATMPEGGDTVAMQEDCETHEQDGRPFIIIPAGLKAGANRRRAGEDVAAGSPLLEAGTRLRPQELAAIASTGTSTVEVFSRLRVALVSTGDELRRPGAPLPKGGVYDSNHYLLRALLDGLGARITDVGILPDDPETVRAALARTAADHDAILTTGGASRGDEDHLVEALDAIGKRHMWQLAIKPGRPMNFGQIGDCLTFGLPGNPVAAMVCFLLYVRPVLSVMGGGSFAEPRRFQVPADFSVPQKKPGRREFYRGSLATDTQGRTVVRKFERDGSGLITSLREADGLIEIPEDTVSVVAGEAVAFLPFPELGLRAR</sequence>
<dbReference type="EMBL" id="JACEON010000001">
    <property type="protein sequence ID" value="MBA4610142.1"/>
    <property type="molecule type" value="Genomic_DNA"/>
</dbReference>
<proteinExistence type="inferred from homology"/>